<comment type="caution">
    <text evidence="1">The sequence shown here is derived from an EMBL/GenBank/DDBJ whole genome shotgun (WGS) entry which is preliminary data.</text>
</comment>
<evidence type="ECO:0000313" key="2">
    <source>
        <dbReference type="Proteomes" id="UP000612746"/>
    </source>
</evidence>
<proteinExistence type="predicted"/>
<dbReference type="EMBL" id="JAEPRA010000006">
    <property type="protein sequence ID" value="KAG2183911.1"/>
    <property type="molecule type" value="Genomic_DNA"/>
</dbReference>
<dbReference type="PANTHER" id="PTHR28015">
    <property type="entry name" value="ATP SYNTHASE ASSEMBLY FACTOR FMC1, MITOCHONDRIAL"/>
    <property type="match status" value="1"/>
</dbReference>
<gene>
    <name evidence="1" type="ORF">INT44_008922</name>
</gene>
<keyword evidence="2" id="KW-1185">Reference proteome</keyword>
<dbReference type="OrthoDB" id="15893at2759"/>
<dbReference type="GO" id="GO:0005759">
    <property type="term" value="C:mitochondrial matrix"/>
    <property type="evidence" value="ECO:0007669"/>
    <property type="project" value="TreeGrafter"/>
</dbReference>
<protein>
    <recommendedName>
        <fullName evidence="3">Complex 1 LYR protein</fullName>
    </recommendedName>
</protein>
<dbReference type="GO" id="GO:0033615">
    <property type="term" value="P:mitochondrial proton-transporting ATP synthase complex assembly"/>
    <property type="evidence" value="ECO:0007669"/>
    <property type="project" value="InterPro"/>
</dbReference>
<organism evidence="1 2">
    <name type="scientific">Umbelopsis vinacea</name>
    <dbReference type="NCBI Taxonomy" id="44442"/>
    <lineage>
        <taxon>Eukaryota</taxon>
        <taxon>Fungi</taxon>
        <taxon>Fungi incertae sedis</taxon>
        <taxon>Mucoromycota</taxon>
        <taxon>Mucoromycotina</taxon>
        <taxon>Umbelopsidomycetes</taxon>
        <taxon>Umbelopsidales</taxon>
        <taxon>Umbelopsidaceae</taxon>
        <taxon>Umbelopsis</taxon>
    </lineage>
</organism>
<dbReference type="Proteomes" id="UP000612746">
    <property type="component" value="Unassembled WGS sequence"/>
</dbReference>
<dbReference type="InterPro" id="IPR039196">
    <property type="entry name" value="Fmc1"/>
</dbReference>
<evidence type="ECO:0000313" key="1">
    <source>
        <dbReference type="EMBL" id="KAG2183911.1"/>
    </source>
</evidence>
<accession>A0A8H7Q172</accession>
<name>A0A8H7Q172_9FUNG</name>
<dbReference type="PANTHER" id="PTHR28015:SF1">
    <property type="entry name" value="ATP SYNTHASE ASSEMBLY FACTOR FMC1, MITOCHONDRIAL"/>
    <property type="match status" value="1"/>
</dbReference>
<sequence length="139" mass="16115">MLSTYRQLLREIRTQYTKVANHASFEHDLKVAFRDSRQITDELRLADMKENAENILLFLKSTRQHKELLERYNPALMDQSKRIELSAHRVGLNLPKQYNPANPGPLEFPRMQSQEAAVQERVGKAFGNVATEDTEAKVY</sequence>
<evidence type="ECO:0008006" key="3">
    <source>
        <dbReference type="Google" id="ProtNLM"/>
    </source>
</evidence>
<dbReference type="AlphaFoldDB" id="A0A8H7Q172"/>
<reference evidence="1" key="1">
    <citation type="submission" date="2020-12" db="EMBL/GenBank/DDBJ databases">
        <title>Metabolic potential, ecology and presence of endohyphal bacteria is reflected in genomic diversity of Mucoromycotina.</title>
        <authorList>
            <person name="Muszewska A."/>
            <person name="Okrasinska A."/>
            <person name="Steczkiewicz K."/>
            <person name="Drgas O."/>
            <person name="Orlowska M."/>
            <person name="Perlinska-Lenart U."/>
            <person name="Aleksandrzak-Piekarczyk T."/>
            <person name="Szatraj K."/>
            <person name="Zielenkiewicz U."/>
            <person name="Pilsyk S."/>
            <person name="Malc E."/>
            <person name="Mieczkowski P."/>
            <person name="Kruszewska J.S."/>
            <person name="Biernat P."/>
            <person name="Pawlowska J."/>
        </authorList>
    </citation>
    <scope>NUCLEOTIDE SEQUENCE</scope>
    <source>
        <strain evidence="1">WA0000051536</strain>
    </source>
</reference>
<dbReference type="Pfam" id="PF13233">
    <property type="entry name" value="Complex1_LYR_2"/>
    <property type="match status" value="1"/>
</dbReference>